<gene>
    <name evidence="2" type="ORF">LSINAPIS_LOCUS486</name>
</gene>
<organism evidence="2 3">
    <name type="scientific">Leptidea sinapis</name>
    <dbReference type="NCBI Taxonomy" id="189913"/>
    <lineage>
        <taxon>Eukaryota</taxon>
        <taxon>Metazoa</taxon>
        <taxon>Ecdysozoa</taxon>
        <taxon>Arthropoda</taxon>
        <taxon>Hexapoda</taxon>
        <taxon>Insecta</taxon>
        <taxon>Pterygota</taxon>
        <taxon>Neoptera</taxon>
        <taxon>Endopterygota</taxon>
        <taxon>Lepidoptera</taxon>
        <taxon>Glossata</taxon>
        <taxon>Ditrysia</taxon>
        <taxon>Papilionoidea</taxon>
        <taxon>Pieridae</taxon>
        <taxon>Dismorphiinae</taxon>
        <taxon>Leptidea</taxon>
    </lineage>
</organism>
<feature type="chain" id="PRO_5022843390" evidence="1">
    <location>
        <begin position="17"/>
        <end position="173"/>
    </location>
</feature>
<evidence type="ECO:0000313" key="3">
    <source>
        <dbReference type="Proteomes" id="UP000324832"/>
    </source>
</evidence>
<name>A0A5E4PN04_9NEOP</name>
<dbReference type="AlphaFoldDB" id="A0A5E4PN04"/>
<keyword evidence="3" id="KW-1185">Reference proteome</keyword>
<dbReference type="EMBL" id="FZQP02000016">
    <property type="protein sequence ID" value="VVC86712.1"/>
    <property type="molecule type" value="Genomic_DNA"/>
</dbReference>
<feature type="signal peptide" evidence="1">
    <location>
        <begin position="1"/>
        <end position="16"/>
    </location>
</feature>
<accession>A0A5E4PN04</accession>
<dbReference type="Proteomes" id="UP000324832">
    <property type="component" value="Unassembled WGS sequence"/>
</dbReference>
<proteinExistence type="predicted"/>
<reference evidence="2 3" key="1">
    <citation type="submission" date="2017-07" db="EMBL/GenBank/DDBJ databases">
        <authorList>
            <person name="Talla V."/>
            <person name="Backstrom N."/>
        </authorList>
    </citation>
    <scope>NUCLEOTIDE SEQUENCE [LARGE SCALE GENOMIC DNA]</scope>
</reference>
<evidence type="ECO:0000256" key="1">
    <source>
        <dbReference type="SAM" id="SignalP"/>
    </source>
</evidence>
<protein>
    <submittedName>
        <fullName evidence="2">Uncharacterized protein</fullName>
    </submittedName>
</protein>
<sequence>MFKLVALCALVAVAAASPDTIISSPLAYSYSAGVVPAVTYSSPLYRSATPLLYSSPAIYPGGIAHLIKKRSAPVITTYGAPWSYSASVPFGYASSYSAYSTPYATTYSTPLVHSSPLFTTAHLIKKRSVGLVVPSTYSYNTSPLTYSYGAPGGFISSPYYSAGPLTYAQWIKK</sequence>
<keyword evidence="1" id="KW-0732">Signal</keyword>
<evidence type="ECO:0000313" key="2">
    <source>
        <dbReference type="EMBL" id="VVC86712.1"/>
    </source>
</evidence>